<dbReference type="RefSeq" id="XP_013432163.1">
    <property type="nucleotide sequence ID" value="XM_013576709.1"/>
</dbReference>
<dbReference type="GeneID" id="25412940"/>
<sequence length="168" mass="18874">MGKRDITISWYDPNSHCRQLGIKAQIESTVLAKAPLRVVHAHIRCGWHESPSDYNTHLTVNYTKGNGQKQTVHVRRDGSVKSDQQILGTMGRGRGKGDQKQTNSAQLSQRDHDNIWRGIRRSPAFPVNGISLWWCKKADYTTQPDVKAQCEAAARRDAPAGTTEAWIK</sequence>
<proteinExistence type="predicted"/>
<gene>
    <name evidence="2" type="ORF">M436DRAFT_60154</name>
</gene>
<accession>A0A074XUD3</accession>
<organism evidence="2 3">
    <name type="scientific">Aureobasidium namibiae CBS 147.97</name>
    <dbReference type="NCBI Taxonomy" id="1043004"/>
    <lineage>
        <taxon>Eukaryota</taxon>
        <taxon>Fungi</taxon>
        <taxon>Dikarya</taxon>
        <taxon>Ascomycota</taxon>
        <taxon>Pezizomycotina</taxon>
        <taxon>Dothideomycetes</taxon>
        <taxon>Dothideomycetidae</taxon>
        <taxon>Dothideales</taxon>
        <taxon>Saccotheciaceae</taxon>
        <taxon>Aureobasidium</taxon>
    </lineage>
</organism>
<evidence type="ECO:0000313" key="2">
    <source>
        <dbReference type="EMBL" id="KEQ78236.1"/>
    </source>
</evidence>
<dbReference type="Proteomes" id="UP000027730">
    <property type="component" value="Unassembled WGS sequence"/>
</dbReference>
<dbReference type="EMBL" id="KL584702">
    <property type="protein sequence ID" value="KEQ78236.1"/>
    <property type="molecule type" value="Genomic_DNA"/>
</dbReference>
<protein>
    <submittedName>
        <fullName evidence="2">Uncharacterized protein</fullName>
    </submittedName>
</protein>
<feature type="region of interest" description="Disordered" evidence="1">
    <location>
        <begin position="80"/>
        <end position="111"/>
    </location>
</feature>
<reference evidence="2 3" key="1">
    <citation type="journal article" date="2014" name="BMC Genomics">
        <title>Genome sequencing of four Aureobasidium pullulans varieties: biotechnological potential, stress tolerance, and description of new species.</title>
        <authorList>
            <person name="Gostin Ar C."/>
            <person name="Ohm R.A."/>
            <person name="Kogej T."/>
            <person name="Sonjak S."/>
            <person name="Turk M."/>
            <person name="Zajc J."/>
            <person name="Zalar P."/>
            <person name="Grube M."/>
            <person name="Sun H."/>
            <person name="Han J."/>
            <person name="Sharma A."/>
            <person name="Chiniquy J."/>
            <person name="Ngan C.Y."/>
            <person name="Lipzen A."/>
            <person name="Barry K."/>
            <person name="Grigoriev I.V."/>
            <person name="Gunde-Cimerman N."/>
        </authorList>
    </citation>
    <scope>NUCLEOTIDE SEQUENCE [LARGE SCALE GENOMIC DNA]</scope>
    <source>
        <strain evidence="2 3">CBS 147.97</strain>
    </source>
</reference>
<keyword evidence="3" id="KW-1185">Reference proteome</keyword>
<evidence type="ECO:0000313" key="3">
    <source>
        <dbReference type="Proteomes" id="UP000027730"/>
    </source>
</evidence>
<dbReference type="HOGENOM" id="CLU_1586135_0_0_1"/>
<dbReference type="AlphaFoldDB" id="A0A074XUD3"/>
<name>A0A074XUD3_9PEZI</name>
<evidence type="ECO:0000256" key="1">
    <source>
        <dbReference type="SAM" id="MobiDB-lite"/>
    </source>
</evidence>